<evidence type="ECO:0000313" key="4">
    <source>
        <dbReference type="Proteomes" id="UP000599688"/>
    </source>
</evidence>
<name>A0A916ZYE5_9FLAO</name>
<dbReference type="InterPro" id="IPR006598">
    <property type="entry name" value="CAP10"/>
</dbReference>
<comment type="caution">
    <text evidence="3">The sequence shown here is derived from an EMBL/GenBank/DDBJ whole genome shotgun (WGS) entry which is preliminary data.</text>
</comment>
<reference evidence="3 4" key="1">
    <citation type="journal article" date="2014" name="Int. J. Syst. Evol. Microbiol.">
        <title>Complete genome sequence of Corynebacterium casei LMG S-19264T (=DSM 44701T), isolated from a smear-ripened cheese.</title>
        <authorList>
            <consortium name="US DOE Joint Genome Institute (JGI-PGF)"/>
            <person name="Walter F."/>
            <person name="Albersmeier A."/>
            <person name="Kalinowski J."/>
            <person name="Ruckert C."/>
        </authorList>
    </citation>
    <scope>NUCLEOTIDE SEQUENCE [LARGE SCALE GENOMIC DNA]</scope>
    <source>
        <strain evidence="3 4">CGMCC 1.12925</strain>
    </source>
</reference>
<dbReference type="Proteomes" id="UP000599688">
    <property type="component" value="Unassembled WGS sequence"/>
</dbReference>
<dbReference type="PANTHER" id="PTHR12203">
    <property type="entry name" value="KDEL LYS-ASP-GLU-LEU CONTAINING - RELATED"/>
    <property type="match status" value="1"/>
</dbReference>
<gene>
    <name evidence="3" type="ORF">GCM10010831_20270</name>
</gene>
<dbReference type="Pfam" id="PF05686">
    <property type="entry name" value="Glyco_transf_90"/>
    <property type="match status" value="1"/>
</dbReference>
<evidence type="ECO:0000313" key="3">
    <source>
        <dbReference type="EMBL" id="GGE19045.1"/>
    </source>
</evidence>
<keyword evidence="4" id="KW-1185">Reference proteome</keyword>
<dbReference type="AlphaFoldDB" id="A0A916ZYE5"/>
<evidence type="ECO:0000259" key="2">
    <source>
        <dbReference type="SMART" id="SM00672"/>
    </source>
</evidence>
<dbReference type="EMBL" id="BMGL01000011">
    <property type="protein sequence ID" value="GGE19045.1"/>
    <property type="molecule type" value="Genomic_DNA"/>
</dbReference>
<dbReference type="GO" id="GO:0016740">
    <property type="term" value="F:transferase activity"/>
    <property type="evidence" value="ECO:0007669"/>
    <property type="project" value="UniProtKB-KW"/>
</dbReference>
<accession>A0A916ZYE5</accession>
<dbReference type="InterPro" id="IPR051091">
    <property type="entry name" value="O-Glucosyltr/Glycosyltrsf_90"/>
</dbReference>
<proteinExistence type="predicted"/>
<feature type="domain" description="Glycosyl transferase CAP10" evidence="2">
    <location>
        <begin position="78"/>
        <end position="316"/>
    </location>
</feature>
<dbReference type="RefSeq" id="WP_188406740.1">
    <property type="nucleotide sequence ID" value="NZ_BMGL01000011.1"/>
</dbReference>
<organism evidence="3 4">
    <name type="scientific">Psychroflexus salis</name>
    <dbReference type="NCBI Taxonomy" id="1526574"/>
    <lineage>
        <taxon>Bacteria</taxon>
        <taxon>Pseudomonadati</taxon>
        <taxon>Bacteroidota</taxon>
        <taxon>Flavobacteriia</taxon>
        <taxon>Flavobacteriales</taxon>
        <taxon>Flavobacteriaceae</taxon>
        <taxon>Psychroflexus</taxon>
    </lineage>
</organism>
<protein>
    <submittedName>
        <fullName evidence="3">LPS biosynthesis protein</fullName>
    </submittedName>
</protein>
<evidence type="ECO:0000256" key="1">
    <source>
        <dbReference type="ARBA" id="ARBA00022679"/>
    </source>
</evidence>
<keyword evidence="1" id="KW-0808">Transferase</keyword>
<dbReference type="SMART" id="SM00672">
    <property type="entry name" value="CAP10"/>
    <property type="match status" value="1"/>
</dbReference>
<sequence>MNSPIVFNNGKNPKWKYYLEQYSLRLLPNFIYRNRTKKLLENVSSRKDYPQLMQRVNYYNKLEEKTALKNPVSIADFKLKDIDQKVYFFDAYQTLRGFPEHYQFCHEFGDVVHIPETPSILKSRPISDDNQNSVVLKLNRVRHFVYIKKDQSFQQKKNKLVFRGKVTYKEQRRKFFEMYFKHPMCDLGDTQQKKINPDEWKVKKTSIHYLLQYKFILAIEGIDVASNLKWVMSSNSLAVMPKPSFETWFMEAKLIPNYHYVEIKPDFSDVEERLNYYIEHEDEALQIIKNANEYVKQFQDKEREELISLLVMQKYFKMTN</sequence>
<dbReference type="PANTHER" id="PTHR12203:SF35">
    <property type="entry name" value="PROTEIN O-GLUCOSYLTRANSFERASE 1"/>
    <property type="match status" value="1"/>
</dbReference>